<feature type="region of interest" description="Disordered" evidence="1">
    <location>
        <begin position="1"/>
        <end position="418"/>
    </location>
</feature>
<feature type="compositionally biased region" description="Basic and acidic residues" evidence="1">
    <location>
        <begin position="167"/>
        <end position="177"/>
    </location>
</feature>
<feature type="compositionally biased region" description="Low complexity" evidence="1">
    <location>
        <begin position="132"/>
        <end position="141"/>
    </location>
</feature>
<feature type="compositionally biased region" description="Acidic residues" evidence="1">
    <location>
        <begin position="190"/>
        <end position="221"/>
    </location>
</feature>
<feature type="compositionally biased region" description="Basic and acidic residues" evidence="1">
    <location>
        <begin position="342"/>
        <end position="355"/>
    </location>
</feature>
<dbReference type="EMBL" id="CAEZYQ010000017">
    <property type="protein sequence ID" value="CAB4754348.1"/>
    <property type="molecule type" value="Genomic_DNA"/>
</dbReference>
<proteinExistence type="predicted"/>
<feature type="compositionally biased region" description="Low complexity" evidence="1">
    <location>
        <begin position="356"/>
        <end position="394"/>
    </location>
</feature>
<sequence length="555" mass="57199">MADAREPDEGGSDLFDRWLSHRQESTGGTPRPRTYGVPRTGLAGEDSADAGVAPADDGTLHAPADEGEDGTLHAPADEAEDGTLHSAADATAAAPTVTAAHSAVVDPPGVGAASDGEAGDVEAGDGEEQQAHADAAATEPASPEPPARREPLGLDEFEPVVIASVRRQAETPVEKRSRLARFRRAGLEPDPADEEAADEGLPDEGLPDEGLPDEGLADEGLADERAAAEGPVASDEPAAPSGSDPIPRTPAPPNADPGRQQDAAAAVFAAFNPGAAPTPVAPPATRGPHSSTAPATTPTPPAAAAARGDAPPVVPTTPEPPRRAPRRPRPSLTSHLEAARTTLDRSVRGTPEERTPASPTTPTTAEPSAADQPAPDRTATPAPAPAAEAAPARSAYDELRAQREAAAPPQPDVLPPSIDFRPRTLARRVTSVLLLVGLVATGIAAWRAYDSRVETDIGLAAILGLATGVVWAVRAGSVPTRVGLHGGVLEVRSQAGRFVFEVTGAHTRLEVVGSPGRRGSRLLVHRRGLAPFAITPAMVDLRRLVEALRYYRPDL</sequence>
<gene>
    <name evidence="2" type="ORF">UFOPK2761_02196</name>
</gene>
<evidence type="ECO:0000313" key="2">
    <source>
        <dbReference type="EMBL" id="CAB4754348.1"/>
    </source>
</evidence>
<feature type="compositionally biased region" description="Basic and acidic residues" evidence="1">
    <location>
        <begin position="1"/>
        <end position="24"/>
    </location>
</feature>
<dbReference type="AlphaFoldDB" id="A0A6J6U501"/>
<name>A0A6J6U501_9ZZZZ</name>
<accession>A0A6J6U501</accession>
<reference evidence="2" key="1">
    <citation type="submission" date="2020-05" db="EMBL/GenBank/DDBJ databases">
        <authorList>
            <person name="Chiriac C."/>
            <person name="Salcher M."/>
            <person name="Ghai R."/>
            <person name="Kavagutti S V."/>
        </authorList>
    </citation>
    <scope>NUCLEOTIDE SEQUENCE</scope>
</reference>
<organism evidence="2">
    <name type="scientific">freshwater metagenome</name>
    <dbReference type="NCBI Taxonomy" id="449393"/>
    <lineage>
        <taxon>unclassified sequences</taxon>
        <taxon>metagenomes</taxon>
        <taxon>ecological metagenomes</taxon>
    </lineage>
</organism>
<evidence type="ECO:0000256" key="1">
    <source>
        <dbReference type="SAM" id="MobiDB-lite"/>
    </source>
</evidence>
<feature type="compositionally biased region" description="Acidic residues" evidence="1">
    <location>
        <begin position="117"/>
        <end position="128"/>
    </location>
</feature>
<feature type="compositionally biased region" description="Low complexity" evidence="1">
    <location>
        <begin position="263"/>
        <end position="306"/>
    </location>
</feature>
<protein>
    <submittedName>
        <fullName evidence="2">Unannotated protein</fullName>
    </submittedName>
</protein>
<feature type="compositionally biased region" description="Low complexity" evidence="1">
    <location>
        <begin position="87"/>
        <end position="116"/>
    </location>
</feature>